<name>A0A1W1CG37_9ZZZZ</name>
<dbReference type="AlphaFoldDB" id="A0A1W1CG37"/>
<organism evidence="1">
    <name type="scientific">hydrothermal vent metagenome</name>
    <dbReference type="NCBI Taxonomy" id="652676"/>
    <lineage>
        <taxon>unclassified sequences</taxon>
        <taxon>metagenomes</taxon>
        <taxon>ecological metagenomes</taxon>
    </lineage>
</organism>
<sequence length="142" mass="16271">MLKKINLILIITVSLWASDIAEEVQHIKKPPVDEGHNLKPKPDKVKGVTFVNTEESNTTTTLSLEKEDEIIVIKFESTSHVPLTCKIIREKREVFSIEKEPKDPRVSRALEFEIKKSKLQLNDEIVISNNSNINIRTIEVKK</sequence>
<gene>
    <name evidence="1" type="ORF">MNB_SV-14-1150</name>
</gene>
<proteinExistence type="predicted"/>
<protein>
    <submittedName>
        <fullName evidence="1">Uncharacterized protein</fullName>
    </submittedName>
</protein>
<reference evidence="1" key="1">
    <citation type="submission" date="2016-10" db="EMBL/GenBank/DDBJ databases">
        <authorList>
            <person name="de Groot N.N."/>
        </authorList>
    </citation>
    <scope>NUCLEOTIDE SEQUENCE</scope>
</reference>
<evidence type="ECO:0000313" key="1">
    <source>
        <dbReference type="EMBL" id="SFV64818.1"/>
    </source>
</evidence>
<accession>A0A1W1CG37</accession>
<dbReference type="EMBL" id="FPHN01000174">
    <property type="protein sequence ID" value="SFV64818.1"/>
    <property type="molecule type" value="Genomic_DNA"/>
</dbReference>